<dbReference type="FunFam" id="3.30.1640.10:FF:000016">
    <property type="entry name" value="DNA helicase"/>
    <property type="match status" value="1"/>
</dbReference>
<dbReference type="Gene3D" id="3.30.1640.10">
    <property type="entry name" value="mini-chromosome maintenance (MCM) complex, chain A, domain 1"/>
    <property type="match status" value="1"/>
</dbReference>
<evidence type="ECO:0000259" key="30">
    <source>
        <dbReference type="PROSITE" id="PS50051"/>
    </source>
</evidence>
<dbReference type="Pfam" id="PF17207">
    <property type="entry name" value="MCM_OB"/>
    <property type="match status" value="1"/>
</dbReference>
<keyword evidence="19" id="KW-0539">Nucleus</keyword>
<feature type="domain" description="RNase III" evidence="32">
    <location>
        <begin position="1007"/>
        <end position="1143"/>
    </location>
</feature>
<dbReference type="GO" id="GO:0003723">
    <property type="term" value="F:RNA binding"/>
    <property type="evidence" value="ECO:0007669"/>
    <property type="project" value="UniProtKB-UniRule"/>
</dbReference>
<comment type="cofactor">
    <cofactor evidence="2">
        <name>Mg(2+)</name>
        <dbReference type="ChEBI" id="CHEBI:18420"/>
    </cofactor>
</comment>
<dbReference type="GO" id="GO:0051214">
    <property type="term" value="P:RNAi-mediated antiviral immunity against RNA virus"/>
    <property type="evidence" value="ECO:0007669"/>
    <property type="project" value="EnsemblPlants"/>
</dbReference>
<dbReference type="GO" id="GO:0036464">
    <property type="term" value="C:cytoplasmic ribonucleoprotein granule"/>
    <property type="evidence" value="ECO:0007669"/>
    <property type="project" value="EnsemblPlants"/>
</dbReference>
<evidence type="ECO:0000256" key="9">
    <source>
        <dbReference type="ARBA" id="ARBA00022737"/>
    </source>
</evidence>
<dbReference type="FunFam" id="2.20.28.10:FF:000005">
    <property type="entry name" value="DNA helicase"/>
    <property type="match status" value="1"/>
</dbReference>
<feature type="domain" description="Helicase C-terminal" evidence="35">
    <location>
        <begin position="380"/>
        <end position="532"/>
    </location>
</feature>
<dbReference type="CDD" id="cd00593">
    <property type="entry name" value="RIBOc"/>
    <property type="match status" value="2"/>
</dbReference>
<dbReference type="InterPro" id="IPR014720">
    <property type="entry name" value="dsRBD_dom"/>
</dbReference>
<evidence type="ECO:0000256" key="19">
    <source>
        <dbReference type="ARBA" id="ARBA00023242"/>
    </source>
</evidence>
<dbReference type="InterPro" id="IPR008048">
    <property type="entry name" value="MCM5"/>
</dbReference>
<dbReference type="SUPFAM" id="SSF52540">
    <property type="entry name" value="P-loop containing nucleoside triphosphate hydrolases"/>
    <property type="match status" value="2"/>
</dbReference>
<dbReference type="InterPro" id="IPR014001">
    <property type="entry name" value="Helicase_ATP-bd"/>
</dbReference>
<name>A0A803N882_CHEQI</name>
<dbReference type="GO" id="GO:0004525">
    <property type="term" value="F:ribonuclease III activity"/>
    <property type="evidence" value="ECO:0007669"/>
    <property type="project" value="InterPro"/>
</dbReference>
<dbReference type="Pfam" id="PF21933">
    <property type="entry name" value="MCM5_C"/>
    <property type="match status" value="1"/>
</dbReference>
<dbReference type="PROSITE" id="PS51327">
    <property type="entry name" value="DICER_DSRBF"/>
    <property type="match status" value="1"/>
</dbReference>
<evidence type="ECO:0000256" key="20">
    <source>
        <dbReference type="ARBA" id="ARBA00023306"/>
    </source>
</evidence>
<dbReference type="FunFam" id="3.30.160.380:FF:000001">
    <property type="entry name" value="Endoribonuclease dicer-like 1"/>
    <property type="match status" value="1"/>
</dbReference>
<comment type="catalytic activity">
    <reaction evidence="22">
        <text>ATP + H2O = ADP + phosphate + H(+)</text>
        <dbReference type="Rhea" id="RHEA:13065"/>
        <dbReference type="ChEBI" id="CHEBI:15377"/>
        <dbReference type="ChEBI" id="CHEBI:15378"/>
        <dbReference type="ChEBI" id="CHEBI:30616"/>
        <dbReference type="ChEBI" id="CHEBI:43474"/>
        <dbReference type="ChEBI" id="CHEBI:456216"/>
        <dbReference type="EC" id="3.6.4.12"/>
    </reaction>
</comment>
<keyword evidence="18" id="KW-0943">RNA-mediated gene silencing</keyword>
<dbReference type="SMART" id="SM00350">
    <property type="entry name" value="MCM"/>
    <property type="match status" value="1"/>
</dbReference>
<feature type="domain" description="RNase III" evidence="32">
    <location>
        <begin position="1184"/>
        <end position="1327"/>
    </location>
</feature>
<reference evidence="37" key="1">
    <citation type="journal article" date="2017" name="Nature">
        <title>The genome of Chenopodium quinoa.</title>
        <authorList>
            <person name="Jarvis D.E."/>
            <person name="Ho Y.S."/>
            <person name="Lightfoot D.J."/>
            <person name="Schmoeckel S.M."/>
            <person name="Li B."/>
            <person name="Borm T.J.A."/>
            <person name="Ohyanagi H."/>
            <person name="Mineta K."/>
            <person name="Michell C.T."/>
            <person name="Saber N."/>
            <person name="Kharbatia N.M."/>
            <person name="Rupper R.R."/>
            <person name="Sharp A.R."/>
            <person name="Dally N."/>
            <person name="Boughton B.A."/>
            <person name="Woo Y.H."/>
            <person name="Gao G."/>
            <person name="Schijlen E.G.W.M."/>
            <person name="Guo X."/>
            <person name="Momin A.A."/>
            <person name="Negrao S."/>
            <person name="Al-Babili S."/>
            <person name="Gehring C."/>
            <person name="Roessner U."/>
            <person name="Jung C."/>
            <person name="Murphy K."/>
            <person name="Arold S.T."/>
            <person name="Gojobori T."/>
            <person name="van der Linden C.G."/>
            <person name="van Loo E.N."/>
            <person name="Jellen E.N."/>
            <person name="Maughan P.J."/>
            <person name="Tester M."/>
        </authorList>
    </citation>
    <scope>NUCLEOTIDE SEQUENCE [LARGE SCALE GENOMIC DNA]</scope>
    <source>
        <strain evidence="37">cv. PI 614886</strain>
    </source>
</reference>
<organism evidence="37 38">
    <name type="scientific">Chenopodium quinoa</name>
    <name type="common">Quinoa</name>
    <dbReference type="NCBI Taxonomy" id="63459"/>
    <lineage>
        <taxon>Eukaryota</taxon>
        <taxon>Viridiplantae</taxon>
        <taxon>Streptophyta</taxon>
        <taxon>Embryophyta</taxon>
        <taxon>Tracheophyta</taxon>
        <taxon>Spermatophyta</taxon>
        <taxon>Magnoliopsida</taxon>
        <taxon>eudicotyledons</taxon>
        <taxon>Gunneridae</taxon>
        <taxon>Pentapetalae</taxon>
        <taxon>Caryophyllales</taxon>
        <taxon>Chenopodiaceae</taxon>
        <taxon>Chenopodioideae</taxon>
        <taxon>Atripliceae</taxon>
        <taxon>Chenopodium</taxon>
    </lineage>
</organism>
<dbReference type="PROSITE" id="PS00517">
    <property type="entry name" value="RNASE_3_1"/>
    <property type="match status" value="1"/>
</dbReference>
<dbReference type="Gene3D" id="3.40.50.300">
    <property type="entry name" value="P-loop containing nucleotide triphosphate hydrolases"/>
    <property type="match status" value="3"/>
</dbReference>
<dbReference type="Gene3D" id="2.170.260.10">
    <property type="entry name" value="paz domain"/>
    <property type="match status" value="1"/>
</dbReference>
<dbReference type="InterPro" id="IPR001208">
    <property type="entry name" value="MCM_dom"/>
</dbReference>
<dbReference type="FunFam" id="3.40.50.300:FF:000420">
    <property type="entry name" value="Endoribonuclease dicer-like 1"/>
    <property type="match status" value="1"/>
</dbReference>
<evidence type="ECO:0000256" key="15">
    <source>
        <dbReference type="ARBA" id="ARBA00022842"/>
    </source>
</evidence>
<evidence type="ECO:0000256" key="8">
    <source>
        <dbReference type="ARBA" id="ARBA00022723"/>
    </source>
</evidence>
<dbReference type="Gene3D" id="3.30.160.20">
    <property type="match status" value="2"/>
</dbReference>
<feature type="compositionally biased region" description="Acidic residues" evidence="29">
    <location>
        <begin position="654"/>
        <end position="664"/>
    </location>
</feature>
<dbReference type="SUPFAM" id="SSF50249">
    <property type="entry name" value="Nucleic acid-binding proteins"/>
    <property type="match status" value="1"/>
</dbReference>
<dbReference type="InterPro" id="IPR027417">
    <property type="entry name" value="P-loop_NTPase"/>
</dbReference>
<evidence type="ECO:0000313" key="38">
    <source>
        <dbReference type="Proteomes" id="UP000596660"/>
    </source>
</evidence>
<feature type="domain" description="Dicer dsRNA-binding fold" evidence="36">
    <location>
        <begin position="559"/>
        <end position="649"/>
    </location>
</feature>
<dbReference type="GO" id="GO:0006353">
    <property type="term" value="P:DNA-templated transcription termination"/>
    <property type="evidence" value="ECO:0007669"/>
    <property type="project" value="EnsemblPlants"/>
</dbReference>
<dbReference type="InterPro" id="IPR038248">
    <property type="entry name" value="Dicer_dimer_sf"/>
</dbReference>
<dbReference type="GO" id="GO:0042555">
    <property type="term" value="C:MCM complex"/>
    <property type="evidence" value="ECO:0007669"/>
    <property type="project" value="InterPro"/>
</dbReference>
<keyword evidence="10 28" id="KW-0547">Nucleotide-binding</keyword>
<evidence type="ECO:0000256" key="28">
    <source>
        <dbReference type="RuleBase" id="RU004070"/>
    </source>
</evidence>
<keyword evidence="20" id="KW-0131">Cell cycle</keyword>
<keyword evidence="6" id="KW-0235">DNA replication</keyword>
<accession>A0A803N882</accession>
<dbReference type="Gene3D" id="3.30.160.380">
    <property type="entry name" value="Dicer dimerisation domain"/>
    <property type="match status" value="1"/>
</dbReference>
<dbReference type="InterPro" id="IPR041562">
    <property type="entry name" value="MCM_lid"/>
</dbReference>
<dbReference type="Gene3D" id="1.10.1520.10">
    <property type="entry name" value="Ribonuclease III domain"/>
    <property type="match status" value="2"/>
</dbReference>
<dbReference type="InterPro" id="IPR033762">
    <property type="entry name" value="MCM_OB"/>
</dbReference>
<dbReference type="PANTHER" id="PTHR14950">
    <property type="entry name" value="DICER-RELATED"/>
    <property type="match status" value="1"/>
</dbReference>
<dbReference type="SMART" id="SM00358">
    <property type="entry name" value="DSRM"/>
    <property type="match status" value="2"/>
</dbReference>
<keyword evidence="16 27" id="KW-0694">RNA-binding</keyword>
<evidence type="ECO:0000256" key="16">
    <source>
        <dbReference type="ARBA" id="ARBA00022884"/>
    </source>
</evidence>
<dbReference type="InterPro" id="IPR005034">
    <property type="entry name" value="Dicer_dimerisation"/>
</dbReference>
<keyword evidence="38" id="KW-1185">Reference proteome</keyword>
<feature type="domain" description="DRBM" evidence="31">
    <location>
        <begin position="1353"/>
        <end position="1419"/>
    </location>
</feature>
<evidence type="ECO:0000256" key="26">
    <source>
        <dbReference type="ARBA" id="ARBA00078189"/>
    </source>
</evidence>
<dbReference type="GO" id="GO:0044027">
    <property type="term" value="P:negative regulation of gene expression via chromosomal CpG island methylation"/>
    <property type="evidence" value="ECO:0007669"/>
    <property type="project" value="EnsemblPlants"/>
</dbReference>
<evidence type="ECO:0000256" key="25">
    <source>
        <dbReference type="ARBA" id="ARBA00074936"/>
    </source>
</evidence>
<keyword evidence="17 28" id="KW-0238">DNA-binding</keyword>
<evidence type="ECO:0000256" key="22">
    <source>
        <dbReference type="ARBA" id="ARBA00047995"/>
    </source>
</evidence>
<dbReference type="InterPro" id="IPR054125">
    <property type="entry name" value="MCM5_C"/>
</dbReference>
<feature type="region of interest" description="Disordered" evidence="29">
    <location>
        <begin position="1518"/>
        <end position="1537"/>
    </location>
</feature>
<evidence type="ECO:0000256" key="2">
    <source>
        <dbReference type="ARBA" id="ARBA00001946"/>
    </source>
</evidence>
<evidence type="ECO:0000256" key="12">
    <source>
        <dbReference type="ARBA" id="ARBA00022801"/>
    </source>
</evidence>
<dbReference type="Gene3D" id="2.40.50.140">
    <property type="entry name" value="Nucleic acid-binding proteins"/>
    <property type="match status" value="1"/>
</dbReference>
<dbReference type="PANTHER" id="PTHR14950:SF15">
    <property type="entry name" value="DICER-LIKE PROTEIN 4"/>
    <property type="match status" value="1"/>
</dbReference>
<evidence type="ECO:0000313" key="37">
    <source>
        <dbReference type="EnsemblPlants" id="AUR62042026-RA:cds"/>
    </source>
</evidence>
<dbReference type="PRINTS" id="PR01657">
    <property type="entry name" value="MCMFAMILY"/>
</dbReference>
<dbReference type="Pfam" id="PF00271">
    <property type="entry name" value="Helicase_C"/>
    <property type="match status" value="1"/>
</dbReference>
<evidence type="ECO:0000256" key="17">
    <source>
        <dbReference type="ARBA" id="ARBA00023125"/>
    </source>
</evidence>
<evidence type="ECO:0000256" key="29">
    <source>
        <dbReference type="SAM" id="MobiDB-lite"/>
    </source>
</evidence>
<dbReference type="SMART" id="SM00949">
    <property type="entry name" value="PAZ"/>
    <property type="match status" value="1"/>
</dbReference>
<dbReference type="PROSITE" id="PS50051">
    <property type="entry name" value="MCM_2"/>
    <property type="match status" value="1"/>
</dbReference>
<dbReference type="InterPro" id="IPR027925">
    <property type="entry name" value="MCM_N"/>
</dbReference>
<evidence type="ECO:0000256" key="24">
    <source>
        <dbReference type="ARBA" id="ARBA00073496"/>
    </source>
</evidence>
<evidence type="ECO:0000256" key="21">
    <source>
        <dbReference type="ARBA" id="ARBA00035116"/>
    </source>
</evidence>
<dbReference type="GO" id="GO:0010050">
    <property type="term" value="P:vegetative phase change"/>
    <property type="evidence" value="ECO:0007669"/>
    <property type="project" value="EnsemblPlants"/>
</dbReference>
<evidence type="ECO:0000256" key="23">
    <source>
        <dbReference type="ARBA" id="ARBA00053280"/>
    </source>
</evidence>
<dbReference type="PROSITE" id="PS50142">
    <property type="entry name" value="RNASE_3_2"/>
    <property type="match status" value="2"/>
</dbReference>
<keyword evidence="11" id="KW-0255">Endonuclease</keyword>
<comment type="similarity">
    <text evidence="4 28">Belongs to the MCM family.</text>
</comment>
<evidence type="ECO:0000256" key="6">
    <source>
        <dbReference type="ARBA" id="ARBA00022705"/>
    </source>
</evidence>
<dbReference type="GO" id="GO:0046872">
    <property type="term" value="F:metal ion binding"/>
    <property type="evidence" value="ECO:0007669"/>
    <property type="project" value="UniProtKB-KW"/>
</dbReference>
<dbReference type="OMA" id="PIFVCCK"/>
<evidence type="ECO:0000256" key="13">
    <source>
        <dbReference type="ARBA" id="ARBA00022806"/>
    </source>
</evidence>
<keyword evidence="13" id="KW-0347">Helicase</keyword>
<evidence type="ECO:0000256" key="18">
    <source>
        <dbReference type="ARBA" id="ARBA00023158"/>
    </source>
</evidence>
<evidence type="ECO:0000259" key="32">
    <source>
        <dbReference type="PROSITE" id="PS50142"/>
    </source>
</evidence>
<dbReference type="SMART" id="SM00490">
    <property type="entry name" value="HELICc"/>
    <property type="match status" value="1"/>
</dbReference>
<dbReference type="SUPFAM" id="SSF69065">
    <property type="entry name" value="RNase III domain-like"/>
    <property type="match status" value="2"/>
</dbReference>
<dbReference type="InterPro" id="IPR003100">
    <property type="entry name" value="PAZ_dom"/>
</dbReference>
<feature type="region of interest" description="Disordered" evidence="29">
    <location>
        <begin position="645"/>
        <end position="664"/>
    </location>
</feature>
<dbReference type="GO" id="GO:0000347">
    <property type="term" value="C:THO complex"/>
    <property type="evidence" value="ECO:0007669"/>
    <property type="project" value="UniProtKB-ARBA"/>
</dbReference>
<dbReference type="InterPro" id="IPR012340">
    <property type="entry name" value="NA-bd_OB-fold"/>
</dbReference>
<dbReference type="Gramene" id="AUR62042026-RA">
    <property type="protein sequence ID" value="AUR62042026-RA:cds"/>
    <property type="gene ID" value="AUR62042026"/>
</dbReference>
<evidence type="ECO:0000259" key="36">
    <source>
        <dbReference type="PROSITE" id="PS51327"/>
    </source>
</evidence>
<dbReference type="Pfam" id="PF14709">
    <property type="entry name" value="DND1_DSRM"/>
    <property type="match status" value="1"/>
</dbReference>
<dbReference type="PRINTS" id="PR01661">
    <property type="entry name" value="MCMPROTEIN5"/>
</dbReference>
<dbReference type="Pfam" id="PF00636">
    <property type="entry name" value="Ribonuclease_3"/>
    <property type="match status" value="2"/>
</dbReference>
<dbReference type="FunFam" id="3.40.50.300:FF:000705">
    <property type="entry name" value="Endoribonuclease dicer-like protein"/>
    <property type="match status" value="1"/>
</dbReference>
<dbReference type="SMART" id="SM00487">
    <property type="entry name" value="DEXDc"/>
    <property type="match status" value="1"/>
</dbReference>
<dbReference type="FunFam" id="3.40.50.300:FF:000929">
    <property type="entry name" value="DNA helicase"/>
    <property type="match status" value="1"/>
</dbReference>
<dbReference type="Proteomes" id="UP000596660">
    <property type="component" value="Unplaced"/>
</dbReference>
<evidence type="ECO:0000259" key="35">
    <source>
        <dbReference type="PROSITE" id="PS51194"/>
    </source>
</evidence>
<proteinExistence type="inferred from homology"/>
<dbReference type="GO" id="GO:0003688">
    <property type="term" value="F:DNA replication origin binding"/>
    <property type="evidence" value="ECO:0007669"/>
    <property type="project" value="InterPro"/>
</dbReference>
<dbReference type="PROSITE" id="PS00847">
    <property type="entry name" value="MCM_1"/>
    <property type="match status" value="1"/>
</dbReference>
<keyword evidence="14 28" id="KW-0067">ATP-binding</keyword>
<dbReference type="Gene3D" id="2.20.28.10">
    <property type="match status" value="1"/>
</dbReference>
<keyword evidence="15" id="KW-0460">Magnesium</keyword>
<feature type="domain" description="Helicase ATP-binding" evidence="34">
    <location>
        <begin position="41"/>
        <end position="218"/>
    </location>
</feature>
<comment type="cofactor">
    <cofactor evidence="1">
        <name>Mn(2+)</name>
        <dbReference type="ChEBI" id="CHEBI:29035"/>
    </cofactor>
</comment>
<evidence type="ECO:0000256" key="27">
    <source>
        <dbReference type="PROSITE-ProRule" id="PRU00657"/>
    </source>
</evidence>
<dbReference type="InterPro" id="IPR031327">
    <property type="entry name" value="MCM"/>
</dbReference>
<dbReference type="Pfam" id="PF17855">
    <property type="entry name" value="MCM_lid"/>
    <property type="match status" value="1"/>
</dbReference>
<evidence type="ECO:0000256" key="3">
    <source>
        <dbReference type="ARBA" id="ARBA00004123"/>
    </source>
</evidence>
<dbReference type="PROSITE" id="PS50821">
    <property type="entry name" value="PAZ"/>
    <property type="match status" value="1"/>
</dbReference>
<dbReference type="GO" id="GO:0010267">
    <property type="term" value="P:ta-siRNA processing"/>
    <property type="evidence" value="ECO:0007669"/>
    <property type="project" value="EnsemblPlants"/>
</dbReference>
<evidence type="ECO:0000256" key="1">
    <source>
        <dbReference type="ARBA" id="ARBA00001936"/>
    </source>
</evidence>
<reference evidence="37" key="2">
    <citation type="submission" date="2021-03" db="UniProtKB">
        <authorList>
            <consortium name="EnsemblPlants"/>
        </authorList>
    </citation>
    <scope>IDENTIFICATION</scope>
</reference>
<keyword evidence="9" id="KW-0677">Repeat</keyword>
<sequence length="2354" mass="263957">MGDYSPTADDFSPEIESGITLIPPIPKEDPWIIARKYQLELARKALDENVIVVLETGCGKTLIAILLMCDMADLIRKPQNNVCIFLAPTVVLVHQQARVIQHFTDFKVGTYCGDDAKHLKTHIGWERELEQYEVLVMTPQVLLRNLCHCFIRMESVALLIFDECHYAQLESNHPYAEIMKVFYDTKVNKVPRIFGMTASPICGKGASINSLQALLHAKVYTVNDKRELETVVVSPVVEVYHYSSSEIMSSAQKKCLDKLEEVKRQCTSMLSRTGDDLARVQNTKKLLQKLHNNMVFSLTSLGLWGALQACHILLNGGVWERDELIDAKGNSSDDLLQNEYLAQTASLLDAECMGEATEGTADMFCNKLLREPFFSQKVLRLVGILSNFRSRRDMKCIIFVNRIIIARSLAYILGQIKILSAWKCDYLVGVHSKRMSRKTMYNILEEFRSGKLNLLVATKVGEEGLDIQTCCLVIRFDLPETLASFIQSRGRARMPQSEYIFLVDSESEREINLMDSFRKDENLMNMNIRDRKPNGVIANNKEEIYSVDSTGATISTQTGVSLLYHYCSKLPHDEYFSPMPDFYNVDDTEGIICHIILPSNAPINHIVSAPQSSKEAAKKDACLRACEELHQVGALTEYLLPEQDDVRESHDVSDSESTEDEDSPYELQEMVIPAALKEPWSDQDNLVCLYSYFIRFKPKPHDRKYKDFGLFIKSPLPLEAEQMKIDLHLAHGRSVFTDLIPFGVAEFSKEEMLQALNFQEMCLKIILDRSEFMCGHVPLEKNKVNESSSSVFYLLLPVISRQYDSSISVDWMTIRRCLSSPIFAPPDQLSDTCISLDSHLQLADGPASVNDILNSLIYVDHRKSFFFVSKILPDKNGHSLVNSSTSHVDHLSEKFEINLTHPGQPLLQAKQLFCLHNLLHDRPTGNSESHELDEYFFELPPELCELKIIGFSKDIGSSLSLLPSVMHRLESFLVALELKDMLSKSFPEGVVVTAERVFEALTTERCHEGFSLERLEVLGDSFLKFAVGRHLFLKHEAFDEGQLTRRRSNLVNNSNLCKLAIKNKLQGFIRDQEFDPSQFYALGRTCSVICTKQTESSIHCVSEDRILVDNRQVRCSKNHQWLTKKTIADVVEALIGAYIVDSGFKSAIAFLGWFGIHIEFEISQVCHAWTASSRFMSLADRISISEIECVLGHHFVHRGLGLQAFVHPSYNKHGGGCYQRLEFLGDAVLDYLITSYLYSVFPDLKPGQLTDLRASLVNNDSFAKAAANALYKFILCENSNLSNAINKYLDFIRKPASERNVLEEPSCPKALGDLVESCFGAVLLDSGFDLDHVWKLMHSFMNPIMKYANLHFIPTRELKELCQYHGLNLEYVISKRNRSFMVEAIVKGKSFHVAESAMYRNTKGAKRMAARKAIEKLKAQGCRLKTSLEEVLKTLRKMEPRLVGYDEMPLSLVSSSDLPNVGNLCVEDHSHTSVNPELTFRNLSLNDCPILNDSASPEPNVYEMPTIVSSSQKKSTIAPVSSYKRRQHSQDTGGENCSIDSDVHGSLGKATAKSRLNEICVRNCWKPPLYECCKEEGPSHLKLFTFKVMVVIEEAEDVILECFGQPQAKKKAAAEEAAEGALWLLKKEGWDEGAVYYSDQAQFPSGRVGDNSSDSRHSVLLKFKEFIRSFETKSNVFPYRQSLVQNPTSLIVNLEHLDSFDPDLPSLLRSAPADYLPLTAASEVLASLKSKVAGETGEMEEPFTEDVQILLTSNEDSISIRSLGAQYISKMVKISGITIAASRTKAKATYVTLLCKNCKNVKLVPCRPGLGGAIIPRSCDHIPQPGEEPCPLDPWLVVPDRSRYVDQQTLKLQENPEDVPTGELPRNMLLSVDRHLVQTIVPGSRLTVIGIYSIFQAANASTAHKGAVAIRQPYIRVVGIEEANEASNTRGQAAFTADEIEEFKRFAAQPKTYETICSKIAPSIFGHVDVKKAVASLLFGGSRKSLPDGVKLRGDINVLLLGDPSTAKSQFLKFVEKTAPVAVYTSGKGSSAAGLTASVIRDSGSREFYLEGGAMVLADGGVVCIDEFDKMRAEDRVAIHEAMEQQTISIAKAGITTVLNSRTSVLAAANPPSGRYDDLKTAQDNIDLQTTILSRFDLIFIVKDIRMYSQDKEIAKHITNLHATAGSTREESKVSKEENWLKRYIHYCRSNCRPRLSESAAKKLQTEYVSIRQDMRQKANESGEASAIPITVRQLEAIVRLSEALAKMRLSDVATDEHVKEAIRLFNVATMDAASSGINQQVNLTAEMANEIKQAEVQIKRRIGIGSHISERRLIDDLSRMGLNESIVRRALLIMHQRDEVEYKRERRVIVRKA</sequence>
<dbReference type="GO" id="GO:0005524">
    <property type="term" value="F:ATP binding"/>
    <property type="evidence" value="ECO:0007669"/>
    <property type="project" value="UniProtKB-KW"/>
</dbReference>
<comment type="similarity">
    <text evidence="21 27">Belongs to the helicase family. Dicer subfamily.</text>
</comment>
<feature type="domain" description="MCM C-terminal AAA(+) ATPase" evidence="30">
    <location>
        <begin position="1952"/>
        <end position="2158"/>
    </location>
</feature>
<evidence type="ECO:0000256" key="14">
    <source>
        <dbReference type="ARBA" id="ARBA00022840"/>
    </source>
</evidence>
<dbReference type="EnsemblPlants" id="AUR62042026-RA">
    <property type="protein sequence ID" value="AUR62042026-RA:cds"/>
    <property type="gene ID" value="AUR62042026"/>
</dbReference>
<dbReference type="EC" id="3.6.4.12" evidence="5"/>
<keyword evidence="12" id="KW-0378">Hydrolase</keyword>
<dbReference type="InterPro" id="IPR018525">
    <property type="entry name" value="MCM_CS"/>
</dbReference>
<feature type="domain" description="PAZ" evidence="33">
    <location>
        <begin position="832"/>
        <end position="948"/>
    </location>
</feature>
<evidence type="ECO:0000259" key="34">
    <source>
        <dbReference type="PROSITE" id="PS51192"/>
    </source>
</evidence>
<evidence type="ECO:0000256" key="10">
    <source>
        <dbReference type="ARBA" id="ARBA00022741"/>
    </source>
</evidence>
<evidence type="ECO:0000256" key="4">
    <source>
        <dbReference type="ARBA" id="ARBA00008010"/>
    </source>
</evidence>
<dbReference type="InterPro" id="IPR011545">
    <property type="entry name" value="DEAD/DEAH_box_helicase_dom"/>
</dbReference>
<dbReference type="InterPro" id="IPR036389">
    <property type="entry name" value="RNase_III_sf"/>
</dbReference>
<evidence type="ECO:0000259" key="31">
    <source>
        <dbReference type="PROSITE" id="PS50137"/>
    </source>
</evidence>
<evidence type="ECO:0000256" key="5">
    <source>
        <dbReference type="ARBA" id="ARBA00012551"/>
    </source>
</evidence>
<dbReference type="GO" id="GO:0003678">
    <property type="term" value="F:DNA helicase activity"/>
    <property type="evidence" value="ECO:0007669"/>
    <property type="project" value="UniProtKB-EC"/>
</dbReference>
<comment type="subcellular location">
    <subcellularLocation>
        <location evidence="3">Nucleus</location>
    </subcellularLocation>
</comment>
<evidence type="ECO:0000259" key="33">
    <source>
        <dbReference type="PROSITE" id="PS50821"/>
    </source>
</evidence>
<dbReference type="InterPro" id="IPR000999">
    <property type="entry name" value="RNase_III_dom"/>
</dbReference>
<dbReference type="FunFam" id="1.10.1520.10:FF:000004">
    <property type="entry name" value="Endoribonuclease dicer-like 1"/>
    <property type="match status" value="1"/>
</dbReference>
<dbReference type="SMART" id="SM00535">
    <property type="entry name" value="RIBOc"/>
    <property type="match status" value="2"/>
</dbReference>
<dbReference type="SUPFAM" id="SSF54768">
    <property type="entry name" value="dsRNA-binding domain-like"/>
    <property type="match status" value="2"/>
</dbReference>
<dbReference type="PROSITE" id="PS51192">
    <property type="entry name" value="HELICASE_ATP_BIND_1"/>
    <property type="match status" value="1"/>
</dbReference>
<dbReference type="Pfam" id="PF00270">
    <property type="entry name" value="DEAD"/>
    <property type="match status" value="1"/>
</dbReference>
<dbReference type="GO" id="GO:0010599">
    <property type="term" value="P:lsiRNA processing"/>
    <property type="evidence" value="ECO:0007669"/>
    <property type="project" value="EnsemblPlants"/>
</dbReference>
<dbReference type="Pfam" id="PF00493">
    <property type="entry name" value="MCM"/>
    <property type="match status" value="1"/>
</dbReference>
<dbReference type="CDD" id="cd18034">
    <property type="entry name" value="DEXHc_dicer"/>
    <property type="match status" value="1"/>
</dbReference>
<dbReference type="CDD" id="cd17756">
    <property type="entry name" value="MCM5"/>
    <property type="match status" value="1"/>
</dbReference>
<dbReference type="PROSITE" id="PS50137">
    <property type="entry name" value="DS_RBD"/>
    <property type="match status" value="2"/>
</dbReference>
<dbReference type="PROSITE" id="PS51194">
    <property type="entry name" value="HELICASE_CTER"/>
    <property type="match status" value="1"/>
</dbReference>
<feature type="domain" description="DRBM" evidence="31">
    <location>
        <begin position="1551"/>
        <end position="1627"/>
    </location>
</feature>
<dbReference type="InterPro" id="IPR001650">
    <property type="entry name" value="Helicase_C-like"/>
</dbReference>
<evidence type="ECO:0000256" key="11">
    <source>
        <dbReference type="ARBA" id="ARBA00022759"/>
    </source>
</evidence>
<protein>
    <recommendedName>
        <fullName evidence="24">DNA replication licensing factor MCM5</fullName>
        <ecNumber evidence="5">3.6.4.12</ecNumber>
    </recommendedName>
    <alternativeName>
        <fullName evidence="25">DNA replication licensing factor mcm5</fullName>
    </alternativeName>
    <alternativeName>
        <fullName evidence="26">Minichromosome maintenance protein 5</fullName>
    </alternativeName>
</protein>
<dbReference type="Pfam" id="PF14551">
    <property type="entry name" value="MCM_N"/>
    <property type="match status" value="1"/>
</dbReference>
<dbReference type="GO" id="GO:0006270">
    <property type="term" value="P:DNA replication initiation"/>
    <property type="evidence" value="ECO:0007669"/>
    <property type="project" value="InterPro"/>
</dbReference>
<comment type="function">
    <text evidence="23">Probable component of the MCM2-7 complex (MCM complex) that may function as a DNA helicase and which is essential to undergo a single round of replication initiation and elongation per cell cycle in eukaryotic cells.</text>
</comment>
<evidence type="ECO:0000256" key="7">
    <source>
        <dbReference type="ARBA" id="ARBA00022722"/>
    </source>
</evidence>
<keyword evidence="7" id="KW-0540">Nuclease</keyword>
<dbReference type="Pfam" id="PF03368">
    <property type="entry name" value="Dicer_dimer"/>
    <property type="match status" value="1"/>
</dbReference>
<keyword evidence="8" id="KW-0479">Metal-binding</keyword>